<name>A0A1W6KCJ0_9GAMM</name>
<evidence type="ECO:0000313" key="1">
    <source>
        <dbReference type="EMBL" id="ARM85107.1"/>
    </source>
</evidence>
<dbReference type="AlphaFoldDB" id="A0A1W6KCJ0"/>
<evidence type="ECO:0000313" key="2">
    <source>
        <dbReference type="Proteomes" id="UP000193100"/>
    </source>
</evidence>
<proteinExistence type="predicted"/>
<gene>
    <name evidence="1" type="ORF">MARSALSMR5_03062</name>
</gene>
<accession>A0A1W6KCJ0</accession>
<protein>
    <submittedName>
        <fullName evidence="1">Uncharacterized protein</fullName>
    </submittedName>
</protein>
<dbReference type="GeneID" id="77256991"/>
<dbReference type="Proteomes" id="UP000193100">
    <property type="component" value="Chromosome"/>
</dbReference>
<reference evidence="1 2" key="1">
    <citation type="submission" date="2017-04" db="EMBL/GenBank/DDBJ databases">
        <title>Genome Sequence of Marinobacter salarius strain SMR5 Isolated from a culture of the Diatom Skeletonema marinoi.</title>
        <authorList>
            <person name="Topel M."/>
            <person name="Pinder M.I.M."/>
            <person name="Johansson O.N."/>
            <person name="Kourtchenko O."/>
            <person name="Godhe A."/>
            <person name="Clarke A.K."/>
        </authorList>
    </citation>
    <scope>NUCLEOTIDE SEQUENCE [LARGE SCALE GENOMIC DNA]</scope>
    <source>
        <strain evidence="1 2">SMR5</strain>
    </source>
</reference>
<dbReference type="EMBL" id="CP020931">
    <property type="protein sequence ID" value="ARM85107.1"/>
    <property type="molecule type" value="Genomic_DNA"/>
</dbReference>
<organism evidence="1 2">
    <name type="scientific">Marinobacter salarius</name>
    <dbReference type="NCBI Taxonomy" id="1420917"/>
    <lineage>
        <taxon>Bacteria</taxon>
        <taxon>Pseudomonadati</taxon>
        <taxon>Pseudomonadota</taxon>
        <taxon>Gammaproteobacteria</taxon>
        <taxon>Pseudomonadales</taxon>
        <taxon>Marinobacteraceae</taxon>
        <taxon>Marinobacter</taxon>
    </lineage>
</organism>
<sequence>MTRPISTPEEKIAGSELLSHLAAIGRSVTPIEREIPDRPDLCFLLDQFRVGCECVQVPPARVFKYLHTRFKQLEKSDAAAVRIIWPQEQHFWIKEAIESKNKKIGAYKKNCNADKIWLLIHDPLAQNINLVRSDNDEIMHLIKYSANRHSHGFDEVYFFSKFSGVTKIFPVSDAWASVNFNFSDGYPTSGFVQGRGKYTTTAHGAEPRVYDYGIVTPEIIEVPPQDPEFRKHRPSYKLQNYRLTIVTGATSAEAKFDPVDE</sequence>
<dbReference type="RefSeq" id="WP_085681451.1">
    <property type="nucleotide sequence ID" value="NZ_CP020931.1"/>
</dbReference>